<organism evidence="1 2">
    <name type="scientific">Trichinella zimbabwensis</name>
    <dbReference type="NCBI Taxonomy" id="268475"/>
    <lineage>
        <taxon>Eukaryota</taxon>
        <taxon>Metazoa</taxon>
        <taxon>Ecdysozoa</taxon>
        <taxon>Nematoda</taxon>
        <taxon>Enoplea</taxon>
        <taxon>Dorylaimia</taxon>
        <taxon>Trichinellida</taxon>
        <taxon>Trichinellidae</taxon>
        <taxon>Trichinella</taxon>
    </lineage>
</organism>
<evidence type="ECO:0000313" key="1">
    <source>
        <dbReference type="EMBL" id="KRZ04598.1"/>
    </source>
</evidence>
<keyword evidence="2" id="KW-1185">Reference proteome</keyword>
<evidence type="ECO:0000313" key="2">
    <source>
        <dbReference type="Proteomes" id="UP000055024"/>
    </source>
</evidence>
<reference evidence="1 2" key="1">
    <citation type="submission" date="2015-01" db="EMBL/GenBank/DDBJ databases">
        <title>Evolution of Trichinella species and genotypes.</title>
        <authorList>
            <person name="Korhonen P.K."/>
            <person name="Edoardo P."/>
            <person name="Giuseppe L.R."/>
            <person name="Gasser R.B."/>
        </authorList>
    </citation>
    <scope>NUCLEOTIDE SEQUENCE [LARGE SCALE GENOMIC DNA]</scope>
    <source>
        <strain evidence="1">ISS1029</strain>
    </source>
</reference>
<protein>
    <submittedName>
        <fullName evidence="1">Uncharacterized protein</fullName>
    </submittedName>
</protein>
<comment type="caution">
    <text evidence="1">The sequence shown here is derived from an EMBL/GenBank/DDBJ whole genome shotgun (WGS) entry which is preliminary data.</text>
</comment>
<accession>A0A0V1H279</accession>
<proteinExistence type="predicted"/>
<dbReference type="EMBL" id="JYDP01000160">
    <property type="protein sequence ID" value="KRZ04598.1"/>
    <property type="molecule type" value="Genomic_DNA"/>
</dbReference>
<name>A0A0V1H279_9BILA</name>
<dbReference type="AlphaFoldDB" id="A0A0V1H279"/>
<sequence length="103" mass="11414">MGGGGGRPNHPPSSTVLPALFYCSHVCCPVHSKSKAERGKLSLKDILTCLIEPQMLRSCDVVRSRENARLDFIQSVITLYARLDPTVMSCQLLDWKQQLSSPE</sequence>
<dbReference type="Proteomes" id="UP000055024">
    <property type="component" value="Unassembled WGS sequence"/>
</dbReference>
<gene>
    <name evidence="1" type="ORF">T11_8325</name>
</gene>